<dbReference type="InterPro" id="IPR002350">
    <property type="entry name" value="Kazal_dom"/>
</dbReference>
<name>A0A6L2PP96_COPFO</name>
<gene>
    <name evidence="2" type="ORF">Cfor_07698</name>
</gene>
<dbReference type="SMART" id="SM00280">
    <property type="entry name" value="KAZAL"/>
    <property type="match status" value="1"/>
</dbReference>
<keyword evidence="3" id="KW-1185">Reference proteome</keyword>
<dbReference type="SUPFAM" id="SSF100895">
    <property type="entry name" value="Kazal-type serine protease inhibitors"/>
    <property type="match status" value="1"/>
</dbReference>
<dbReference type="Gene3D" id="3.30.60.30">
    <property type="match status" value="1"/>
</dbReference>
<dbReference type="InParanoid" id="A0A6L2PP96"/>
<dbReference type="InterPro" id="IPR036058">
    <property type="entry name" value="Kazal_dom_sf"/>
</dbReference>
<evidence type="ECO:0000313" key="2">
    <source>
        <dbReference type="EMBL" id="GFG34451.1"/>
    </source>
</evidence>
<dbReference type="AlphaFoldDB" id="A0A6L2PP96"/>
<comment type="caution">
    <text evidence="2">The sequence shown here is derived from an EMBL/GenBank/DDBJ whole genome shotgun (WGS) entry which is preliminary data.</text>
</comment>
<proteinExistence type="predicted"/>
<sequence>MVMCYRRCNPCPVVKPTFLCGTDNRTYSSLCRLDYHNCIHHTVIRVGCKGFCPCK</sequence>
<dbReference type="Pfam" id="PF07648">
    <property type="entry name" value="Kazal_2"/>
    <property type="match status" value="1"/>
</dbReference>
<dbReference type="Proteomes" id="UP000502823">
    <property type="component" value="Unassembled WGS sequence"/>
</dbReference>
<dbReference type="EMBL" id="BLKM01008651">
    <property type="protein sequence ID" value="GFG34451.1"/>
    <property type="molecule type" value="Genomic_DNA"/>
</dbReference>
<dbReference type="OrthoDB" id="8875634at2759"/>
<evidence type="ECO:0000313" key="3">
    <source>
        <dbReference type="Proteomes" id="UP000502823"/>
    </source>
</evidence>
<accession>A0A6L2PP96</accession>
<dbReference type="PROSITE" id="PS51465">
    <property type="entry name" value="KAZAL_2"/>
    <property type="match status" value="1"/>
</dbReference>
<evidence type="ECO:0000259" key="1">
    <source>
        <dbReference type="PROSITE" id="PS51465"/>
    </source>
</evidence>
<feature type="non-terminal residue" evidence="2">
    <location>
        <position position="55"/>
    </location>
</feature>
<feature type="domain" description="Kazal-like" evidence="1">
    <location>
        <begin position="1"/>
        <end position="55"/>
    </location>
</feature>
<reference evidence="3" key="1">
    <citation type="submission" date="2020-01" db="EMBL/GenBank/DDBJ databases">
        <title>Draft genome sequence of the Termite Coptotermes fromosanus.</title>
        <authorList>
            <person name="Itakura S."/>
            <person name="Yosikawa Y."/>
            <person name="Umezawa K."/>
        </authorList>
    </citation>
    <scope>NUCLEOTIDE SEQUENCE [LARGE SCALE GENOMIC DNA]</scope>
</reference>
<organism evidence="2 3">
    <name type="scientific">Coptotermes formosanus</name>
    <name type="common">Formosan subterranean termite</name>
    <dbReference type="NCBI Taxonomy" id="36987"/>
    <lineage>
        <taxon>Eukaryota</taxon>
        <taxon>Metazoa</taxon>
        <taxon>Ecdysozoa</taxon>
        <taxon>Arthropoda</taxon>
        <taxon>Hexapoda</taxon>
        <taxon>Insecta</taxon>
        <taxon>Pterygota</taxon>
        <taxon>Neoptera</taxon>
        <taxon>Polyneoptera</taxon>
        <taxon>Dictyoptera</taxon>
        <taxon>Blattodea</taxon>
        <taxon>Blattoidea</taxon>
        <taxon>Termitoidae</taxon>
        <taxon>Rhinotermitidae</taxon>
        <taxon>Coptotermes</taxon>
    </lineage>
</organism>
<protein>
    <recommendedName>
        <fullName evidence="1">Kazal-like domain-containing protein</fullName>
    </recommendedName>
</protein>